<protein>
    <submittedName>
        <fullName evidence="1">Uncharacterized protein</fullName>
    </submittedName>
</protein>
<accession>A0AA38TK18</accession>
<reference evidence="1" key="1">
    <citation type="submission" date="2023-03" db="EMBL/GenBank/DDBJ databases">
        <title>Chromosome-scale reference genome and RAD-based genetic map of yellow starthistle (Centaurea solstitialis) reveal putative structural variation and QTLs associated with invader traits.</title>
        <authorList>
            <person name="Reatini B."/>
            <person name="Cang F.A."/>
            <person name="Jiang Q."/>
            <person name="Mckibben M.T.W."/>
            <person name="Barker M.S."/>
            <person name="Rieseberg L.H."/>
            <person name="Dlugosch K.M."/>
        </authorList>
    </citation>
    <scope>NUCLEOTIDE SEQUENCE</scope>
    <source>
        <strain evidence="1">CAN-66</strain>
        <tissue evidence="1">Leaf</tissue>
    </source>
</reference>
<comment type="caution">
    <text evidence="1">The sequence shown here is derived from an EMBL/GenBank/DDBJ whole genome shotgun (WGS) entry which is preliminary data.</text>
</comment>
<sequence length="134" mass="15234">MIINRWFFDRSGMGNRLIGLDCLEGNMVGRIAGIQVSLRVIRVRCPNRWFWRHILLSINSSVSTSNLPPIGVNNEDGSGNLKGPDCDLPNALVHYIVLFPDSTGVRRFDDARTEIEVLVFGRVEENYDYQLRVV</sequence>
<keyword evidence="2" id="KW-1185">Reference proteome</keyword>
<dbReference type="Proteomes" id="UP001172457">
    <property type="component" value="Chromosome 2"/>
</dbReference>
<dbReference type="AlphaFoldDB" id="A0AA38TK18"/>
<evidence type="ECO:0000313" key="1">
    <source>
        <dbReference type="EMBL" id="KAJ9562349.1"/>
    </source>
</evidence>
<evidence type="ECO:0000313" key="2">
    <source>
        <dbReference type="Proteomes" id="UP001172457"/>
    </source>
</evidence>
<proteinExistence type="predicted"/>
<dbReference type="EMBL" id="JARYMX010000002">
    <property type="protein sequence ID" value="KAJ9562349.1"/>
    <property type="molecule type" value="Genomic_DNA"/>
</dbReference>
<organism evidence="1 2">
    <name type="scientific">Centaurea solstitialis</name>
    <name type="common">yellow star-thistle</name>
    <dbReference type="NCBI Taxonomy" id="347529"/>
    <lineage>
        <taxon>Eukaryota</taxon>
        <taxon>Viridiplantae</taxon>
        <taxon>Streptophyta</taxon>
        <taxon>Embryophyta</taxon>
        <taxon>Tracheophyta</taxon>
        <taxon>Spermatophyta</taxon>
        <taxon>Magnoliopsida</taxon>
        <taxon>eudicotyledons</taxon>
        <taxon>Gunneridae</taxon>
        <taxon>Pentapetalae</taxon>
        <taxon>asterids</taxon>
        <taxon>campanulids</taxon>
        <taxon>Asterales</taxon>
        <taxon>Asteraceae</taxon>
        <taxon>Carduoideae</taxon>
        <taxon>Cardueae</taxon>
        <taxon>Centaureinae</taxon>
        <taxon>Centaurea</taxon>
    </lineage>
</organism>
<gene>
    <name evidence="1" type="ORF">OSB04_007509</name>
</gene>
<name>A0AA38TK18_9ASTR</name>